<dbReference type="InterPro" id="IPR036047">
    <property type="entry name" value="F-box-like_dom_sf"/>
</dbReference>
<dbReference type="PANTHER" id="PTHR16517:SF50">
    <property type="entry name" value="TUBBY-LIKE F-BOX PROTEIN 7"/>
    <property type="match status" value="1"/>
</dbReference>
<dbReference type="EMBL" id="JAMRDG010000001">
    <property type="protein sequence ID" value="KAJ3703890.1"/>
    <property type="molecule type" value="Genomic_DNA"/>
</dbReference>
<proteinExistence type="inferred from homology"/>
<organism evidence="3 4">
    <name type="scientific">Rhynchospora tenuis</name>
    <dbReference type="NCBI Taxonomy" id="198213"/>
    <lineage>
        <taxon>Eukaryota</taxon>
        <taxon>Viridiplantae</taxon>
        <taxon>Streptophyta</taxon>
        <taxon>Embryophyta</taxon>
        <taxon>Tracheophyta</taxon>
        <taxon>Spermatophyta</taxon>
        <taxon>Magnoliopsida</taxon>
        <taxon>Liliopsida</taxon>
        <taxon>Poales</taxon>
        <taxon>Cyperaceae</taxon>
        <taxon>Cyperoideae</taxon>
        <taxon>Rhynchosporeae</taxon>
        <taxon>Rhynchospora</taxon>
    </lineage>
</organism>
<sequence length="154" mass="17261">MDKVLHGFLLTSFSGEIATSRATPSTISGDDDAIEEVGDVRDGELEEQEERWSRLLPELVAKVVRRVESGGAERWPRRRDVVACACVCRRWRDVTRSVVRSPVSCGQITFPSSLKQPGPKDSPVQCFIRRNKKNSTFSLYLGLTQSFADKGKFL</sequence>
<dbReference type="InterPro" id="IPR000007">
    <property type="entry name" value="Tubby_C"/>
</dbReference>
<protein>
    <recommendedName>
        <fullName evidence="2">Tubby C-terminal domain-containing protein</fullName>
    </recommendedName>
</protein>
<dbReference type="InterPro" id="IPR025659">
    <property type="entry name" value="Tubby-like_C"/>
</dbReference>
<keyword evidence="4" id="KW-1185">Reference proteome</keyword>
<dbReference type="Gene3D" id="1.20.1280.50">
    <property type="match status" value="1"/>
</dbReference>
<dbReference type="SUPFAM" id="SSF54518">
    <property type="entry name" value="Tubby C-terminal domain-like"/>
    <property type="match status" value="1"/>
</dbReference>
<comment type="caution">
    <text evidence="3">The sequence shown here is derived from an EMBL/GenBank/DDBJ whole genome shotgun (WGS) entry which is preliminary data.</text>
</comment>
<evidence type="ECO:0000259" key="2">
    <source>
        <dbReference type="Pfam" id="PF01167"/>
    </source>
</evidence>
<dbReference type="SUPFAM" id="SSF81383">
    <property type="entry name" value="F-box domain"/>
    <property type="match status" value="1"/>
</dbReference>
<reference evidence="3 4" key="1">
    <citation type="journal article" date="2022" name="Cell">
        <title>Repeat-based holocentromeres influence genome architecture and karyotype evolution.</title>
        <authorList>
            <person name="Hofstatter P.G."/>
            <person name="Thangavel G."/>
            <person name="Lux T."/>
            <person name="Neumann P."/>
            <person name="Vondrak T."/>
            <person name="Novak P."/>
            <person name="Zhang M."/>
            <person name="Costa L."/>
            <person name="Castellani M."/>
            <person name="Scott A."/>
            <person name="Toegelov H."/>
            <person name="Fuchs J."/>
            <person name="Mata-Sucre Y."/>
            <person name="Dias Y."/>
            <person name="Vanzela A.L.L."/>
            <person name="Huettel B."/>
            <person name="Almeida C.C.S."/>
            <person name="Simkova H."/>
            <person name="Souza G."/>
            <person name="Pedrosa-Harand A."/>
            <person name="Macas J."/>
            <person name="Mayer K.F.X."/>
            <person name="Houben A."/>
            <person name="Marques A."/>
        </authorList>
    </citation>
    <scope>NUCLEOTIDE SEQUENCE [LARGE SCALE GENOMIC DNA]</scope>
    <source>
        <strain evidence="3">RhyTen1mFocal</strain>
    </source>
</reference>
<evidence type="ECO:0000313" key="4">
    <source>
        <dbReference type="Proteomes" id="UP001210211"/>
    </source>
</evidence>
<feature type="domain" description="Tubby C-terminal" evidence="2">
    <location>
        <begin position="114"/>
        <end position="154"/>
    </location>
</feature>
<comment type="similarity">
    <text evidence="1">Belongs to the TUB family.</text>
</comment>
<dbReference type="Gene3D" id="3.20.90.10">
    <property type="entry name" value="Tubby Protein, Chain A"/>
    <property type="match status" value="1"/>
</dbReference>
<name>A0AAD5ZTQ4_9POAL</name>
<evidence type="ECO:0000313" key="3">
    <source>
        <dbReference type="EMBL" id="KAJ3703890.1"/>
    </source>
</evidence>
<dbReference type="AlphaFoldDB" id="A0AAD5ZTQ4"/>
<evidence type="ECO:0000256" key="1">
    <source>
        <dbReference type="ARBA" id="ARBA00007129"/>
    </source>
</evidence>
<dbReference type="Proteomes" id="UP001210211">
    <property type="component" value="Unassembled WGS sequence"/>
</dbReference>
<accession>A0AAD5ZTQ4</accession>
<gene>
    <name evidence="3" type="ORF">LUZ61_007595</name>
</gene>
<dbReference type="Pfam" id="PF01167">
    <property type="entry name" value="Tub"/>
    <property type="match status" value="1"/>
</dbReference>
<dbReference type="PANTHER" id="PTHR16517">
    <property type="entry name" value="TUBBY-RELATED"/>
    <property type="match status" value="1"/>
</dbReference>